<dbReference type="NCBIfam" id="NF003543">
    <property type="entry name" value="PRK05198.1"/>
    <property type="match status" value="1"/>
</dbReference>
<name>A0ABM7V9D3_9PROT</name>
<dbReference type="InterPro" id="IPR013785">
    <property type="entry name" value="Aldolase_TIM"/>
</dbReference>
<evidence type="ECO:0000256" key="8">
    <source>
        <dbReference type="ARBA" id="ARBA00049112"/>
    </source>
</evidence>
<keyword evidence="7" id="KW-0808">Transferase</keyword>
<keyword evidence="11" id="KW-1185">Reference proteome</keyword>
<dbReference type="EMBL" id="AP025225">
    <property type="protein sequence ID" value="BDB96375.1"/>
    <property type="molecule type" value="Genomic_DNA"/>
</dbReference>
<comment type="catalytic activity">
    <reaction evidence="8">
        <text>D-arabinose 5-phosphate + phosphoenolpyruvate + H2O = 3-deoxy-alpha-D-manno-2-octulosonate-8-phosphate + phosphate</text>
        <dbReference type="Rhea" id="RHEA:14053"/>
        <dbReference type="ChEBI" id="CHEBI:15377"/>
        <dbReference type="ChEBI" id="CHEBI:43474"/>
        <dbReference type="ChEBI" id="CHEBI:57693"/>
        <dbReference type="ChEBI" id="CHEBI:58702"/>
        <dbReference type="ChEBI" id="CHEBI:85985"/>
        <dbReference type="EC" id="2.5.1.55"/>
    </reaction>
</comment>
<feature type="domain" description="DAHP synthetase I/KDSA" evidence="9">
    <location>
        <begin position="2"/>
        <end position="246"/>
    </location>
</feature>
<evidence type="ECO:0000256" key="2">
    <source>
        <dbReference type="ARBA" id="ARBA00004756"/>
    </source>
</evidence>
<protein>
    <recommendedName>
        <fullName evidence="5">3-deoxy-8-phosphooctulonate synthase</fullName>
        <ecNumber evidence="5">2.5.1.55</ecNumber>
    </recommendedName>
</protein>
<proteinExistence type="inferred from homology"/>
<evidence type="ECO:0000256" key="1">
    <source>
        <dbReference type="ARBA" id="ARBA00004496"/>
    </source>
</evidence>
<comment type="pathway">
    <text evidence="2">Bacterial outer membrane biogenesis; lipopolysaccharide biosynthesis.</text>
</comment>
<evidence type="ECO:0000313" key="11">
    <source>
        <dbReference type="Proteomes" id="UP001320209"/>
    </source>
</evidence>
<comment type="pathway">
    <text evidence="3">Carbohydrate biosynthesis; 3-deoxy-D-manno-octulosonate biosynthesis; 3-deoxy-D-manno-octulosonate from D-ribulose 5-phosphate: step 2/3.</text>
</comment>
<comment type="similarity">
    <text evidence="4">Belongs to the KdsA family.</text>
</comment>
<keyword evidence="6" id="KW-0963">Cytoplasm</keyword>
<sequence length="260" mass="28434">MLESRDLGLETAEFLCNMADKLGISLIYKASFDKANRSSINGVRGVGIDEAMDIFIEIKARFPCKIVTDIHESHQSKIVAEVVDLIQIPAMLCRQTDLVVSAAKTGLPINIKKGQFMSPTEMRNIVDKARQSGSENVMLCERGTFFGYNNLVSDMRSLPIMSSFGCPVIFDATHSIQKPGAGICESGGERWFAETLSRAAIAVGVAGLFVETHPRPEKALSDGACVIPMHSLEKFVSAMQKLDSASKKIAYQSFSYQQLS</sequence>
<dbReference type="Pfam" id="PF00793">
    <property type="entry name" value="DAHP_synth_1"/>
    <property type="match status" value="1"/>
</dbReference>
<evidence type="ECO:0000256" key="7">
    <source>
        <dbReference type="ARBA" id="ARBA00022679"/>
    </source>
</evidence>
<evidence type="ECO:0000256" key="3">
    <source>
        <dbReference type="ARBA" id="ARBA00004845"/>
    </source>
</evidence>
<evidence type="ECO:0000313" key="10">
    <source>
        <dbReference type="EMBL" id="BDB96375.1"/>
    </source>
</evidence>
<dbReference type="Proteomes" id="UP001320209">
    <property type="component" value="Chromosome"/>
</dbReference>
<evidence type="ECO:0000256" key="4">
    <source>
        <dbReference type="ARBA" id="ARBA00010499"/>
    </source>
</evidence>
<comment type="subcellular location">
    <subcellularLocation>
        <location evidence="1">Cytoplasm</location>
    </subcellularLocation>
</comment>
<evidence type="ECO:0000256" key="6">
    <source>
        <dbReference type="ARBA" id="ARBA00022490"/>
    </source>
</evidence>
<dbReference type="Gene3D" id="3.20.20.70">
    <property type="entry name" value="Aldolase class I"/>
    <property type="match status" value="1"/>
</dbReference>
<reference evidence="10" key="1">
    <citation type="submission" date="2021-10" db="EMBL/GenBank/DDBJ databases">
        <title>Genome Sequence of The Candidatus Hydrogeosomobacter endosymbioticus, an Intracellular Bacterial Symbiont of the Anaerobic Ciliate GW7.</title>
        <authorList>
            <person name="Shiohama Y."/>
            <person name="Shinzato N."/>
        </authorList>
    </citation>
    <scope>NUCLEOTIDE SEQUENCE [LARGE SCALE GENOMIC DNA]</scope>
    <source>
        <strain evidence="10">200920</strain>
    </source>
</reference>
<dbReference type="InterPro" id="IPR006218">
    <property type="entry name" value="DAHP1/KDSA"/>
</dbReference>
<gene>
    <name evidence="10" type="primary">kdsA</name>
    <name evidence="10" type="ORF">HYD_5080</name>
</gene>
<organism evidence="10 11">
    <name type="scientific">Candidatus Hydrogenosomobacter endosymbioticus</name>
    <dbReference type="NCBI Taxonomy" id="2558174"/>
    <lineage>
        <taxon>Bacteria</taxon>
        <taxon>Pseudomonadati</taxon>
        <taxon>Pseudomonadota</taxon>
        <taxon>Alphaproteobacteria</taxon>
        <taxon>Holosporales</taxon>
        <taxon>Holosporaceae</taxon>
        <taxon>Candidatus Hydrogenosomobacter</taxon>
    </lineage>
</organism>
<dbReference type="EC" id="2.5.1.55" evidence="5"/>
<evidence type="ECO:0000259" key="9">
    <source>
        <dbReference type="Pfam" id="PF00793"/>
    </source>
</evidence>
<dbReference type="SUPFAM" id="SSF51569">
    <property type="entry name" value="Aldolase"/>
    <property type="match status" value="1"/>
</dbReference>
<accession>A0ABM7V9D3</accession>
<dbReference type="InterPro" id="IPR006269">
    <property type="entry name" value="KDO8P_synthase"/>
</dbReference>
<dbReference type="NCBIfam" id="TIGR01362">
    <property type="entry name" value="KDO8P_synth"/>
    <property type="match status" value="1"/>
</dbReference>
<dbReference type="PANTHER" id="PTHR21057">
    <property type="entry name" value="PHOSPHO-2-DEHYDRO-3-DEOXYHEPTONATE ALDOLASE"/>
    <property type="match status" value="1"/>
</dbReference>
<evidence type="ECO:0000256" key="5">
    <source>
        <dbReference type="ARBA" id="ARBA00012693"/>
    </source>
</evidence>